<reference evidence="1" key="1">
    <citation type="journal article" date="2020" name="Nature">
        <title>Giant virus diversity and host interactions through global metagenomics.</title>
        <authorList>
            <person name="Schulz F."/>
            <person name="Roux S."/>
            <person name="Paez-Espino D."/>
            <person name="Jungbluth S."/>
            <person name="Walsh D.A."/>
            <person name="Denef V.J."/>
            <person name="McMahon K.D."/>
            <person name="Konstantinidis K.T."/>
            <person name="Eloe-Fadrosh E.A."/>
            <person name="Kyrpides N.C."/>
            <person name="Woyke T."/>
        </authorList>
    </citation>
    <scope>NUCLEOTIDE SEQUENCE</scope>
    <source>
        <strain evidence="1">GVMAG-S-1103017-68</strain>
    </source>
</reference>
<evidence type="ECO:0000313" key="1">
    <source>
        <dbReference type="EMBL" id="QHU15237.1"/>
    </source>
</evidence>
<sequence>MTKMNAFKKVTKCQTPICATRRDAPICRA</sequence>
<proteinExistence type="predicted"/>
<organism evidence="1">
    <name type="scientific">viral metagenome</name>
    <dbReference type="NCBI Taxonomy" id="1070528"/>
    <lineage>
        <taxon>unclassified sequences</taxon>
        <taxon>metagenomes</taxon>
        <taxon>organismal metagenomes</taxon>
    </lineage>
</organism>
<name>A0A6C0KEP4_9ZZZZ</name>
<dbReference type="EMBL" id="MN740854">
    <property type="protein sequence ID" value="QHU15237.1"/>
    <property type="molecule type" value="Genomic_DNA"/>
</dbReference>
<protein>
    <submittedName>
        <fullName evidence="1">Uncharacterized protein</fullName>
    </submittedName>
</protein>
<dbReference type="AlphaFoldDB" id="A0A6C0KEP4"/>
<accession>A0A6C0KEP4</accession>